<sequence length="69" mass="8009">MLIIFGSESEFNLIRPYLIIKHQCPSIFKEFEKCKFTTKIELPYENPEKDSTRNILVPISGATTEVQCE</sequence>
<dbReference type="Proteomes" id="UP001201812">
    <property type="component" value="Unassembled WGS sequence"/>
</dbReference>
<comment type="caution">
    <text evidence="1">The sequence shown here is derived from an EMBL/GenBank/DDBJ whole genome shotgun (WGS) entry which is preliminary data.</text>
</comment>
<dbReference type="EMBL" id="JAKKPZ010000023">
    <property type="protein sequence ID" value="KAI1711172.1"/>
    <property type="molecule type" value="Genomic_DNA"/>
</dbReference>
<protein>
    <submittedName>
        <fullName evidence="1">Uncharacterized protein</fullName>
    </submittedName>
</protein>
<dbReference type="AlphaFoldDB" id="A0AAD4N0B3"/>
<organism evidence="1 2">
    <name type="scientific">Ditylenchus destructor</name>
    <dbReference type="NCBI Taxonomy" id="166010"/>
    <lineage>
        <taxon>Eukaryota</taxon>
        <taxon>Metazoa</taxon>
        <taxon>Ecdysozoa</taxon>
        <taxon>Nematoda</taxon>
        <taxon>Chromadorea</taxon>
        <taxon>Rhabditida</taxon>
        <taxon>Tylenchina</taxon>
        <taxon>Tylenchomorpha</taxon>
        <taxon>Sphaerularioidea</taxon>
        <taxon>Anguinidae</taxon>
        <taxon>Anguininae</taxon>
        <taxon>Ditylenchus</taxon>
    </lineage>
</organism>
<accession>A0AAD4N0B3</accession>
<evidence type="ECO:0000313" key="2">
    <source>
        <dbReference type="Proteomes" id="UP001201812"/>
    </source>
</evidence>
<proteinExistence type="predicted"/>
<name>A0AAD4N0B3_9BILA</name>
<evidence type="ECO:0000313" key="1">
    <source>
        <dbReference type="EMBL" id="KAI1711172.1"/>
    </source>
</evidence>
<gene>
    <name evidence="1" type="ORF">DdX_10426</name>
</gene>
<reference evidence="1" key="1">
    <citation type="submission" date="2022-01" db="EMBL/GenBank/DDBJ databases">
        <title>Genome Sequence Resource for Two Populations of Ditylenchus destructor, the Migratory Endoparasitic Phytonematode.</title>
        <authorList>
            <person name="Zhang H."/>
            <person name="Lin R."/>
            <person name="Xie B."/>
        </authorList>
    </citation>
    <scope>NUCLEOTIDE SEQUENCE</scope>
    <source>
        <strain evidence="1">BazhouSP</strain>
    </source>
</reference>
<keyword evidence="2" id="KW-1185">Reference proteome</keyword>